<comment type="caution">
    <text evidence="1">The sequence shown here is derived from an EMBL/GenBank/DDBJ whole genome shotgun (WGS) entry which is preliminary data.</text>
</comment>
<keyword evidence="2" id="KW-1185">Reference proteome</keyword>
<dbReference type="RefSeq" id="WP_275107919.1">
    <property type="nucleotide sequence ID" value="NZ_JAKJSC010000001.1"/>
</dbReference>
<dbReference type="EMBL" id="JAKJSC010000001">
    <property type="protein sequence ID" value="MDE5416577.1"/>
    <property type="molecule type" value="Genomic_DNA"/>
</dbReference>
<evidence type="ECO:0000313" key="2">
    <source>
        <dbReference type="Proteomes" id="UP001528920"/>
    </source>
</evidence>
<name>A0ABT5VP89_9BACT</name>
<organism evidence="1 2">
    <name type="scientific">Paralabilibaculum antarcticum</name>
    <dbReference type="NCBI Taxonomy" id="2912572"/>
    <lineage>
        <taxon>Bacteria</taxon>
        <taxon>Pseudomonadati</taxon>
        <taxon>Bacteroidota</taxon>
        <taxon>Bacteroidia</taxon>
        <taxon>Marinilabiliales</taxon>
        <taxon>Marinifilaceae</taxon>
        <taxon>Paralabilibaculum</taxon>
    </lineage>
</organism>
<gene>
    <name evidence="1" type="ORF">L3049_01055</name>
</gene>
<sequence>MNKRLSISSEAIGQIVDFYKIQPRIGDVNIEKIEEYLLVMNSHYSESITDLDDLSESNEDLIFEDIIDVLNSYLSLIGEELSKIFKEENKNYLPIDFYDEMAMNEIQIVELLQKFNGGEEDLFQIKTNLDEIEMMIYEENFSQSLLELIKILISTIHAELVVRVDDLI</sequence>
<evidence type="ECO:0000313" key="1">
    <source>
        <dbReference type="EMBL" id="MDE5416577.1"/>
    </source>
</evidence>
<proteinExistence type="predicted"/>
<reference evidence="1 2" key="1">
    <citation type="submission" date="2022-01" db="EMBL/GenBank/DDBJ databases">
        <title>Labilibaculum sp. nov, a marine bacterium isolated from Antarctica.</title>
        <authorList>
            <person name="Dai W."/>
        </authorList>
    </citation>
    <scope>NUCLEOTIDE SEQUENCE [LARGE SCALE GENOMIC DNA]</scope>
    <source>
        <strain evidence="1 2">DW002</strain>
    </source>
</reference>
<protein>
    <submittedName>
        <fullName evidence="1">Uncharacterized protein</fullName>
    </submittedName>
</protein>
<dbReference type="Proteomes" id="UP001528920">
    <property type="component" value="Unassembled WGS sequence"/>
</dbReference>
<accession>A0ABT5VP89</accession>